<reference evidence="3 4" key="1">
    <citation type="journal article" date="2010" name="Plant Cell">
        <title>The Chlorella variabilis NC64A genome reveals adaptation to photosymbiosis, coevolution with viruses, and cryptic sex.</title>
        <authorList>
            <person name="Blanc G."/>
            <person name="Duncan G."/>
            <person name="Agarkova I."/>
            <person name="Borodovsky M."/>
            <person name="Gurnon J."/>
            <person name="Kuo A."/>
            <person name="Lindquist E."/>
            <person name="Lucas S."/>
            <person name="Pangilinan J."/>
            <person name="Polle J."/>
            <person name="Salamov A."/>
            <person name="Terry A."/>
            <person name="Yamada T."/>
            <person name="Dunigan D.D."/>
            <person name="Grigoriev I.V."/>
            <person name="Claverie J.M."/>
            <person name="Van Etten J.L."/>
        </authorList>
    </citation>
    <scope>NUCLEOTIDE SEQUENCE [LARGE SCALE GENOMIC DNA]</scope>
    <source>
        <strain evidence="3 4">NC64A</strain>
    </source>
</reference>
<feature type="compositionally biased region" description="Low complexity" evidence="1">
    <location>
        <begin position="224"/>
        <end position="233"/>
    </location>
</feature>
<evidence type="ECO:0000256" key="1">
    <source>
        <dbReference type="SAM" id="MobiDB-lite"/>
    </source>
</evidence>
<dbReference type="GeneID" id="17351952"/>
<feature type="compositionally biased region" description="Basic residues" evidence="1">
    <location>
        <begin position="234"/>
        <end position="243"/>
    </location>
</feature>
<dbReference type="EMBL" id="GL433856">
    <property type="protein sequence ID" value="EFN52391.1"/>
    <property type="molecule type" value="Genomic_DNA"/>
</dbReference>
<dbReference type="KEGG" id="cvr:CHLNCDRAFT_138847"/>
<evidence type="ECO:0000256" key="2">
    <source>
        <dbReference type="SAM" id="SignalP"/>
    </source>
</evidence>
<protein>
    <submittedName>
        <fullName evidence="3">Uncharacterized protein</fullName>
    </submittedName>
</protein>
<proteinExistence type="predicted"/>
<dbReference type="FunCoup" id="E1ZP64">
    <property type="interactions" value="88"/>
</dbReference>
<dbReference type="PANTHER" id="PTHR35465:SF1">
    <property type="entry name" value="PHOSPHATIDYLINOSITOL-GLYCAN BIOSYNTHESIS CLASS X PROTEIN"/>
    <property type="match status" value="1"/>
</dbReference>
<dbReference type="RefSeq" id="XP_005844493.1">
    <property type="nucleotide sequence ID" value="XM_005844431.1"/>
</dbReference>
<name>E1ZP64_CHLVA</name>
<organism evidence="4">
    <name type="scientific">Chlorella variabilis</name>
    <name type="common">Green alga</name>
    <dbReference type="NCBI Taxonomy" id="554065"/>
    <lineage>
        <taxon>Eukaryota</taxon>
        <taxon>Viridiplantae</taxon>
        <taxon>Chlorophyta</taxon>
        <taxon>core chlorophytes</taxon>
        <taxon>Trebouxiophyceae</taxon>
        <taxon>Chlorellales</taxon>
        <taxon>Chlorellaceae</taxon>
        <taxon>Chlorella clade</taxon>
        <taxon>Chlorella</taxon>
    </lineage>
</organism>
<feature type="chain" id="PRO_5003155987" evidence="2">
    <location>
        <begin position="25"/>
        <end position="243"/>
    </location>
</feature>
<dbReference type="Proteomes" id="UP000008141">
    <property type="component" value="Unassembled WGS sequence"/>
</dbReference>
<dbReference type="AlphaFoldDB" id="E1ZP64"/>
<keyword evidence="2" id="KW-0732">Signal</keyword>
<accession>E1ZP64</accession>
<evidence type="ECO:0000313" key="4">
    <source>
        <dbReference type="Proteomes" id="UP000008141"/>
    </source>
</evidence>
<keyword evidence="4" id="KW-1185">Reference proteome</keyword>
<feature type="region of interest" description="Disordered" evidence="1">
    <location>
        <begin position="216"/>
        <end position="243"/>
    </location>
</feature>
<dbReference type="OrthoDB" id="3360032at2759"/>
<dbReference type="InParanoid" id="E1ZP64"/>
<feature type="signal peptide" evidence="2">
    <location>
        <begin position="1"/>
        <end position="24"/>
    </location>
</feature>
<gene>
    <name evidence="3" type="ORF">CHLNCDRAFT_138847</name>
</gene>
<sequence>MPASVGRLAALLVLLLAAASSGFAEPDAQDGARVLEAGVPHRADSTRIGGPPARYHLAGLQRGKGYEVRVSFPGTAAVRVRLWLDSAAAADGSGSGGGLTHRSHVHSRKLLDAEKVMFGTDAEGRVWLPEQRKALSAAAVLFKAEAWGRWRQPGQAPQLLLYDIVLEQSTLGVPHSALPLLATAALLVLLAAAAAPWWSGSVVPAILRWLHGERSAGSGREEAPQAAAAAATRPRPRRAPSVR</sequence>
<evidence type="ECO:0000313" key="3">
    <source>
        <dbReference type="EMBL" id="EFN52391.1"/>
    </source>
</evidence>
<dbReference type="PANTHER" id="PTHR35465">
    <property type="entry name" value="CAVEOLIN-1 PROTEIN"/>
    <property type="match status" value="1"/>
</dbReference>